<dbReference type="InterPro" id="IPR045863">
    <property type="entry name" value="CorA_TM1_TM2"/>
</dbReference>
<comment type="subcellular location">
    <subcellularLocation>
        <location evidence="1">Membrane</location>
        <topology evidence="1">Multi-pass membrane protein</topology>
    </subcellularLocation>
</comment>
<evidence type="ECO:0000313" key="7">
    <source>
        <dbReference type="EMBL" id="KAL1629101.1"/>
    </source>
</evidence>
<reference evidence="7 8" key="1">
    <citation type="submission" date="2024-02" db="EMBL/GenBank/DDBJ databases">
        <title>De novo assembly and annotation of 12 fungi associated with fruit tree decline syndrome in Ontario, Canada.</title>
        <authorList>
            <person name="Sulman M."/>
            <person name="Ellouze W."/>
            <person name="Ilyukhin E."/>
        </authorList>
    </citation>
    <scope>NUCLEOTIDE SEQUENCE [LARGE SCALE GENOMIC DNA]</scope>
    <source>
        <strain evidence="7 8">M1-105</strain>
    </source>
</reference>
<keyword evidence="3 5" id="KW-1133">Transmembrane helix</keyword>
<feature type="domain" description="CorA-like transporter" evidence="6">
    <location>
        <begin position="85"/>
        <end position="230"/>
    </location>
</feature>
<dbReference type="InterPro" id="IPR058257">
    <property type="entry name" value="CorA-like_dom"/>
</dbReference>
<comment type="caution">
    <text evidence="7">The sequence shown here is derived from an EMBL/GenBank/DDBJ whole genome shotgun (WGS) entry which is preliminary data.</text>
</comment>
<sequence length="453" mass="51937">MDQGQTVLETYEIDARETSYIAKADLESLLRRTFGSKHEFEVRGTSIAHPLRSIDEFRSLLAQDYSLGHFPITERLLRKLLTQYTVAPLFLDVLCGVSNETRISEESYGNTFYRVSGSETKEFEISYQLKYAERSAHSQAFPWQVRQTEIFHRLTAHGGAGSKPENFWLVFQPVKGSRFERNLQKMAENEERWALLETNPVRQHVTLISAYVDNWRGYLASLAQEYQYHRKRISAVQFAREEDFNRKLNFESMQDLRALEEMVESVPVMLKATSNLVKSLLKMNKELHAQPLYDEEEFNTTASALESISIRLDGYRDSADALLERTRGIIKLVTDALNLRNQNNAAANQKLAKDINETMLNLTMESVDDSYVVRVVTLATLIYLPGSFVASLFGMNFFDFDDGMSSLRIAANSWIYLVVTVPLTLLTALSWWVAANGQKKKRDRKRLEACDNA</sequence>
<evidence type="ECO:0000256" key="3">
    <source>
        <dbReference type="ARBA" id="ARBA00022989"/>
    </source>
</evidence>
<evidence type="ECO:0000256" key="5">
    <source>
        <dbReference type="SAM" id="Phobius"/>
    </source>
</evidence>
<keyword evidence="2 5" id="KW-0812">Transmembrane</keyword>
<accession>A0ABR3STQ4</accession>
<feature type="transmembrane region" description="Helical" evidence="5">
    <location>
        <begin position="371"/>
        <end position="394"/>
    </location>
</feature>
<keyword evidence="4 5" id="KW-0472">Membrane</keyword>
<dbReference type="SUPFAM" id="SSF144083">
    <property type="entry name" value="Magnesium transport protein CorA, transmembrane region"/>
    <property type="match status" value="1"/>
</dbReference>
<dbReference type="Pfam" id="PF26616">
    <property type="entry name" value="CorA-like"/>
    <property type="match status" value="1"/>
</dbReference>
<name>A0ABR3STQ4_9PEZI</name>
<protein>
    <recommendedName>
        <fullName evidence="6">CorA-like transporter domain-containing protein</fullName>
    </recommendedName>
</protein>
<gene>
    <name evidence="7" type="ORF">SLS56_005655</name>
</gene>
<dbReference type="Proteomes" id="UP001521116">
    <property type="component" value="Unassembled WGS sequence"/>
</dbReference>
<evidence type="ECO:0000313" key="8">
    <source>
        <dbReference type="Proteomes" id="UP001521116"/>
    </source>
</evidence>
<evidence type="ECO:0000256" key="4">
    <source>
        <dbReference type="ARBA" id="ARBA00023136"/>
    </source>
</evidence>
<organism evidence="7 8">
    <name type="scientific">Neofusicoccum ribis</name>
    <dbReference type="NCBI Taxonomy" id="45134"/>
    <lineage>
        <taxon>Eukaryota</taxon>
        <taxon>Fungi</taxon>
        <taxon>Dikarya</taxon>
        <taxon>Ascomycota</taxon>
        <taxon>Pezizomycotina</taxon>
        <taxon>Dothideomycetes</taxon>
        <taxon>Dothideomycetes incertae sedis</taxon>
        <taxon>Botryosphaeriales</taxon>
        <taxon>Botryosphaeriaceae</taxon>
        <taxon>Neofusicoccum</taxon>
    </lineage>
</organism>
<feature type="transmembrane region" description="Helical" evidence="5">
    <location>
        <begin position="414"/>
        <end position="435"/>
    </location>
</feature>
<evidence type="ECO:0000256" key="1">
    <source>
        <dbReference type="ARBA" id="ARBA00004141"/>
    </source>
</evidence>
<keyword evidence="8" id="KW-1185">Reference proteome</keyword>
<evidence type="ECO:0000256" key="2">
    <source>
        <dbReference type="ARBA" id="ARBA00022692"/>
    </source>
</evidence>
<dbReference type="Gene3D" id="1.20.58.340">
    <property type="entry name" value="Magnesium transport protein CorA, transmembrane region"/>
    <property type="match status" value="1"/>
</dbReference>
<dbReference type="EMBL" id="JAJVDC020000058">
    <property type="protein sequence ID" value="KAL1629101.1"/>
    <property type="molecule type" value="Genomic_DNA"/>
</dbReference>
<proteinExistence type="predicted"/>
<evidence type="ECO:0000259" key="6">
    <source>
        <dbReference type="Pfam" id="PF26616"/>
    </source>
</evidence>